<reference evidence="3 4" key="1">
    <citation type="submission" date="2015-01" db="EMBL/GenBank/DDBJ databases">
        <title>Genome sequence of the anaerobic bacterium Geobacter soli GSS01, a dissimilatory Fe(III) reducer from soil.</title>
        <authorList>
            <person name="Yang G."/>
            <person name="Zhou S."/>
        </authorList>
    </citation>
    <scope>NUCLEOTIDE SEQUENCE [LARGE SCALE GENOMIC DNA]</scope>
    <source>
        <strain evidence="3 4">GSS01</strain>
    </source>
</reference>
<comment type="similarity">
    <text evidence="2">Belongs to the RbfA family.</text>
</comment>
<dbReference type="PANTHER" id="PTHR33515:SF1">
    <property type="entry name" value="RIBOSOME-BINDING FACTOR A, CHLOROPLASTIC-RELATED"/>
    <property type="match status" value="1"/>
</dbReference>
<protein>
    <recommendedName>
        <fullName evidence="2">Ribosome-binding factor A</fullName>
    </recommendedName>
</protein>
<dbReference type="GO" id="GO:0043024">
    <property type="term" value="F:ribosomal small subunit binding"/>
    <property type="evidence" value="ECO:0007669"/>
    <property type="project" value="TreeGrafter"/>
</dbReference>
<dbReference type="SUPFAM" id="SSF89919">
    <property type="entry name" value="Ribosome-binding factor A, RbfA"/>
    <property type="match status" value="1"/>
</dbReference>
<dbReference type="NCBIfam" id="NF010388">
    <property type="entry name" value="PRK13815.1"/>
    <property type="match status" value="1"/>
</dbReference>
<name>A0A0C1TNL6_9BACT</name>
<proteinExistence type="inferred from homology"/>
<comment type="caution">
    <text evidence="3">The sequence shown here is derived from an EMBL/GenBank/DDBJ whole genome shotgun (WGS) entry which is preliminary data.</text>
</comment>
<evidence type="ECO:0000313" key="3">
    <source>
        <dbReference type="EMBL" id="KIE42429.1"/>
    </source>
</evidence>
<organism evidence="3 4">
    <name type="scientific">Geobacter soli</name>
    <dbReference type="NCBI Taxonomy" id="1510391"/>
    <lineage>
        <taxon>Bacteria</taxon>
        <taxon>Pseudomonadati</taxon>
        <taxon>Thermodesulfobacteriota</taxon>
        <taxon>Desulfuromonadia</taxon>
        <taxon>Geobacterales</taxon>
        <taxon>Geobacteraceae</taxon>
        <taxon>Geobacter</taxon>
    </lineage>
</organism>
<dbReference type="EMBL" id="JXBL01000001">
    <property type="protein sequence ID" value="KIE42429.1"/>
    <property type="molecule type" value="Genomic_DNA"/>
</dbReference>
<dbReference type="PANTHER" id="PTHR33515">
    <property type="entry name" value="RIBOSOME-BINDING FACTOR A, CHLOROPLASTIC-RELATED"/>
    <property type="match status" value="1"/>
</dbReference>
<dbReference type="PROSITE" id="PS01319">
    <property type="entry name" value="RBFA"/>
    <property type="match status" value="1"/>
</dbReference>
<keyword evidence="4" id="KW-1185">Reference proteome</keyword>
<gene>
    <name evidence="2" type="primary">rbfA</name>
    <name evidence="3" type="ORF">SE37_07200</name>
</gene>
<dbReference type="GO" id="GO:0030490">
    <property type="term" value="P:maturation of SSU-rRNA"/>
    <property type="evidence" value="ECO:0007669"/>
    <property type="project" value="UniProtKB-UniRule"/>
</dbReference>
<keyword evidence="2" id="KW-0963">Cytoplasm</keyword>
<dbReference type="NCBIfam" id="TIGR00082">
    <property type="entry name" value="rbfA"/>
    <property type="match status" value="1"/>
</dbReference>
<keyword evidence="1 2" id="KW-0690">Ribosome biogenesis</keyword>
<dbReference type="Proteomes" id="UP000031433">
    <property type="component" value="Unassembled WGS sequence"/>
</dbReference>
<evidence type="ECO:0000256" key="2">
    <source>
        <dbReference type="HAMAP-Rule" id="MF_00003"/>
    </source>
</evidence>
<dbReference type="GO" id="GO:0005829">
    <property type="term" value="C:cytosol"/>
    <property type="evidence" value="ECO:0007669"/>
    <property type="project" value="TreeGrafter"/>
</dbReference>
<dbReference type="InterPro" id="IPR015946">
    <property type="entry name" value="KH_dom-like_a/b"/>
</dbReference>
<dbReference type="InterPro" id="IPR023799">
    <property type="entry name" value="RbfA_dom_sf"/>
</dbReference>
<dbReference type="Gene3D" id="3.30.300.20">
    <property type="match status" value="1"/>
</dbReference>
<dbReference type="AlphaFoldDB" id="A0A0C1TNL6"/>
<dbReference type="RefSeq" id="WP_039644977.1">
    <property type="nucleotide sequence ID" value="NZ_JXBL01000001.1"/>
</dbReference>
<accession>A0A0C1TNL6</accession>
<comment type="subcellular location">
    <subcellularLocation>
        <location evidence="2">Cytoplasm</location>
    </subcellularLocation>
</comment>
<evidence type="ECO:0000313" key="4">
    <source>
        <dbReference type="Proteomes" id="UP000031433"/>
    </source>
</evidence>
<sequence>MFNRSEKVAEAIHELVSGLIVKGMKDPRIGFITITGVKVTDDIRQATIYYTVMGDDEARASTAQGLASATGFLRREIGKQLRLKFAPELHFKYDRSIEYGNRIDQLLKEIETEKGSDD</sequence>
<dbReference type="InterPro" id="IPR000238">
    <property type="entry name" value="RbfA"/>
</dbReference>
<dbReference type="HAMAP" id="MF_00003">
    <property type="entry name" value="RbfA"/>
    <property type="match status" value="1"/>
</dbReference>
<evidence type="ECO:0000256" key="1">
    <source>
        <dbReference type="ARBA" id="ARBA00022517"/>
    </source>
</evidence>
<dbReference type="Pfam" id="PF02033">
    <property type="entry name" value="RBFA"/>
    <property type="match status" value="1"/>
</dbReference>
<comment type="subunit">
    <text evidence="2">Monomer. Binds 30S ribosomal subunits, but not 50S ribosomal subunits or 70S ribosomes.</text>
</comment>
<dbReference type="InterPro" id="IPR020053">
    <property type="entry name" value="Ribosome-bd_factorA_CS"/>
</dbReference>
<comment type="function">
    <text evidence="2">One of several proteins that assist in the late maturation steps of the functional core of the 30S ribosomal subunit. Associates with free 30S ribosomal subunits (but not with 30S subunits that are part of 70S ribosomes or polysomes). Required for efficient processing of 16S rRNA. May interact with the 5'-terminal helix region of 16S rRNA.</text>
</comment>